<dbReference type="EMBL" id="QGGL01000002">
    <property type="protein sequence ID" value="PWK16042.1"/>
    <property type="molecule type" value="Genomic_DNA"/>
</dbReference>
<evidence type="ECO:0008006" key="3">
    <source>
        <dbReference type="Google" id="ProtNLM"/>
    </source>
</evidence>
<dbReference type="Pfam" id="PF12900">
    <property type="entry name" value="Pyridox_ox_2"/>
    <property type="match status" value="1"/>
</dbReference>
<dbReference type="PANTHER" id="PTHR34071">
    <property type="entry name" value="5-NITROIMIDAZOLE ANTIBIOTICS RESISTANCE PROTEIN, NIMA-FAMILY-RELATED PROTEIN-RELATED"/>
    <property type="match status" value="1"/>
</dbReference>
<dbReference type="InterPro" id="IPR012349">
    <property type="entry name" value="Split_barrel_FMN-bd"/>
</dbReference>
<organism evidence="1 2">
    <name type="scientific">Tumebacillus permanentifrigoris</name>
    <dbReference type="NCBI Taxonomy" id="378543"/>
    <lineage>
        <taxon>Bacteria</taxon>
        <taxon>Bacillati</taxon>
        <taxon>Bacillota</taxon>
        <taxon>Bacilli</taxon>
        <taxon>Bacillales</taxon>
        <taxon>Alicyclobacillaceae</taxon>
        <taxon>Tumebacillus</taxon>
    </lineage>
</organism>
<keyword evidence="2" id="KW-1185">Reference proteome</keyword>
<evidence type="ECO:0000313" key="1">
    <source>
        <dbReference type="EMBL" id="PWK16042.1"/>
    </source>
</evidence>
<reference evidence="1 2" key="1">
    <citation type="submission" date="2018-05" db="EMBL/GenBank/DDBJ databases">
        <title>Genomic Encyclopedia of Type Strains, Phase IV (KMG-IV): sequencing the most valuable type-strain genomes for metagenomic binning, comparative biology and taxonomic classification.</title>
        <authorList>
            <person name="Goeker M."/>
        </authorList>
    </citation>
    <scope>NUCLEOTIDE SEQUENCE [LARGE SCALE GENOMIC DNA]</scope>
    <source>
        <strain evidence="1 2">DSM 18773</strain>
    </source>
</reference>
<dbReference type="InterPro" id="IPR024747">
    <property type="entry name" value="Pyridox_Oxase-rel"/>
</dbReference>
<accession>A0A316DEQ1</accession>
<sequence length="209" mass="23932">MTQPMRRKEFTIGEQQEIEQFLHEVSYGHLGMIGEDGWPHIVALNFVYVEGHFYVHGSKIGEKMRLLGSDPRVTFSVAKEYAIIPSYFSDPKLACPATAFFKSVLARGRAILVEDLHEKARAFSAFMSKLQPEGGYDEIDPADDEYRKNLLGVALIRLDVEDLSAKFKFGQNLTEPRREKLIHNLQDRNQNLDAETIELMKKYCPAHKE</sequence>
<proteinExistence type="predicted"/>
<dbReference type="SUPFAM" id="SSF50475">
    <property type="entry name" value="FMN-binding split barrel"/>
    <property type="match status" value="1"/>
</dbReference>
<dbReference type="Gene3D" id="2.30.110.10">
    <property type="entry name" value="Electron Transport, Fmn-binding Protein, Chain A"/>
    <property type="match status" value="1"/>
</dbReference>
<name>A0A316DEQ1_9BACL</name>
<dbReference type="AlphaFoldDB" id="A0A316DEQ1"/>
<protein>
    <recommendedName>
        <fullName evidence="3">Nitroimidazol reductase NimA-like FMN-containing flavoprotein (Pyridoxamine 5'-phosphate oxidase superfamily)</fullName>
    </recommendedName>
</protein>
<dbReference type="PANTHER" id="PTHR34071:SF2">
    <property type="entry name" value="FLAVIN-NUCLEOTIDE-BINDING PROTEIN"/>
    <property type="match status" value="1"/>
</dbReference>
<comment type="caution">
    <text evidence="1">The sequence shown here is derived from an EMBL/GenBank/DDBJ whole genome shotgun (WGS) entry which is preliminary data.</text>
</comment>
<evidence type="ECO:0000313" key="2">
    <source>
        <dbReference type="Proteomes" id="UP000245634"/>
    </source>
</evidence>
<dbReference type="Proteomes" id="UP000245634">
    <property type="component" value="Unassembled WGS sequence"/>
</dbReference>
<gene>
    <name evidence="1" type="ORF">C7459_102289</name>
</gene>